<accession>A0A0U3TLR2</accession>
<dbReference type="EMBL" id="KU160661">
    <property type="protein sequence ID" value="ALY09961.1"/>
    <property type="molecule type" value="Genomic_DNA"/>
</dbReference>
<evidence type="ECO:0000313" key="5">
    <source>
        <dbReference type="EMBL" id="ALY09961.1"/>
    </source>
</evidence>
<sequence>MGIFDAFRNVMAPQTRTEYGSVMLFGVPASFDDVRRLIRGQDPASLFRQQPNLRTVISFMARNIAQLGVHCFQRVDETDRKRDRSSVTAQTLAAPNKSMTTYELFNSLVSDLALWDEALWLVVEDIDRPSGWTIQPIPMPWVQGFGGGDVWGPSWVKIQPPGATKPLKVPMEDVLYFHGWDPNNLVKGVSPVESLKATMSEQIHAMVYREQQWTKGGRAGMVVSRPKDAPAWTPDQKRKFKEALDSKLAGDGGSDAGGTIIFEDGMEGKRLGFNAKEEQFIEAAKLSFQTVCQVYHINPTMVGQLDNANFSNVREFNKSLYTNTLGPVLAQLEDRINTFLVPKLDPGVDGIYVEFNVKEKLQGSFEEQAAVMSASTGGPWLTRNEARARENLPALEGADELIVPLNVVTGGQASPADSTPDSITGQNQYLGLAQKAVQSWGPLTLPSMMDLGEKARGSDTAQANIEKVLKAFFKRQSAVVLSALGAKDGEDWWDEARWNRELAQDLYKLAVQVSHKIGREVAESLGFDADSYDSERTLKFLQAVAKSRAEAINGATKAALDEALALEEDEDGPKPAEVFSKAEDNRSVTAAAALLTAWSAFATVEAAKQVGSGDQKRTKTWTVNSSNPRKAHSRMNGETVAIDAKFSNGADWPGDPVLGADGVAGCTCSVSVNVE</sequence>
<dbReference type="GeneID" id="40078736"/>
<organism evidence="5 6">
    <name type="scientific">Arthrobacter phage Pumancara</name>
    <dbReference type="NCBI Taxonomy" id="1772311"/>
    <lineage>
        <taxon>Viruses</taxon>
        <taxon>Duplodnaviria</taxon>
        <taxon>Heunggongvirae</taxon>
        <taxon>Uroviricota</taxon>
        <taxon>Caudoviricetes</taxon>
        <taxon>Korravirus</taxon>
        <taxon>Korravirus pumancara</taxon>
    </lineage>
</organism>
<keyword evidence="1" id="KW-0118">Viral capsid assembly</keyword>
<keyword evidence="6" id="KW-1185">Reference proteome</keyword>
<reference evidence="5 6" key="1">
    <citation type="submission" date="2015-11" db="EMBL/GenBank/DDBJ databases">
        <authorList>
            <person name="Guerrero C.A."/>
            <person name="Jacobs-Sera D."/>
            <person name="Bowman C.A."/>
            <person name="Russell D.A."/>
            <person name="Pope W.H."/>
            <person name="Hatfull G.F."/>
        </authorList>
    </citation>
    <scope>NUCLEOTIDE SEQUENCE [LARGE SCALE GENOMIC DNA]</scope>
</reference>
<keyword evidence="2" id="KW-1162">Viral penetration into host cytoplasm</keyword>
<dbReference type="KEGG" id="vg:40078736"/>
<evidence type="ECO:0000256" key="2">
    <source>
        <dbReference type="ARBA" id="ARBA00023009"/>
    </source>
</evidence>
<dbReference type="Pfam" id="PF04860">
    <property type="entry name" value="Phage_portal"/>
    <property type="match status" value="1"/>
</dbReference>
<dbReference type="OrthoDB" id="826at10239"/>
<dbReference type="NCBIfam" id="TIGR01537">
    <property type="entry name" value="portal_HK97"/>
    <property type="match status" value="1"/>
</dbReference>
<keyword evidence="1" id="KW-1188">Viral release from host cell</keyword>
<dbReference type="RefSeq" id="YP_009602869.1">
    <property type="nucleotide sequence ID" value="NC_041945.1"/>
</dbReference>
<keyword evidence="2" id="KW-1171">Viral genome ejection through host cell envelope</keyword>
<proteinExistence type="predicted"/>
<evidence type="ECO:0000256" key="3">
    <source>
        <dbReference type="ARBA" id="ARBA00023219"/>
    </source>
</evidence>
<keyword evidence="3" id="KW-0231">Viral genome packaging</keyword>
<protein>
    <submittedName>
        <fullName evidence="5">Portal and MuF-like fusion protein</fullName>
    </submittedName>
</protein>
<dbReference type="InterPro" id="IPR006944">
    <property type="entry name" value="Phage/GTA_portal"/>
</dbReference>
<feature type="region of interest" description="Disordered" evidence="4">
    <location>
        <begin position="615"/>
        <end position="635"/>
    </location>
</feature>
<dbReference type="Proteomes" id="UP000223655">
    <property type="component" value="Segment"/>
</dbReference>
<name>A0A0U3TLR2_9CAUD</name>
<keyword evidence="2" id="KW-1160">Virus entry into host cell</keyword>
<dbReference type="InterPro" id="IPR006427">
    <property type="entry name" value="Portal_HK97"/>
</dbReference>
<evidence type="ECO:0000256" key="1">
    <source>
        <dbReference type="ARBA" id="ARBA00022950"/>
    </source>
</evidence>
<gene>
    <name evidence="5" type="primary">3</name>
    <name evidence="5" type="ORF">PUMANCARA_3</name>
</gene>
<evidence type="ECO:0000313" key="6">
    <source>
        <dbReference type="Proteomes" id="UP000223655"/>
    </source>
</evidence>
<evidence type="ECO:0000256" key="4">
    <source>
        <dbReference type="SAM" id="MobiDB-lite"/>
    </source>
</evidence>